<dbReference type="AlphaFoldDB" id="A0A2N0X6M6"/>
<proteinExistence type="predicted"/>
<dbReference type="InterPro" id="IPR009003">
    <property type="entry name" value="Peptidase_S1_PA"/>
</dbReference>
<comment type="caution">
    <text evidence="2">The sequence shown here is derived from an EMBL/GenBank/DDBJ whole genome shotgun (WGS) entry which is preliminary data.</text>
</comment>
<organism evidence="2 3">
    <name type="scientific">Corynebacterium mastitidis</name>
    <dbReference type="NCBI Taxonomy" id="161890"/>
    <lineage>
        <taxon>Bacteria</taxon>
        <taxon>Bacillati</taxon>
        <taxon>Actinomycetota</taxon>
        <taxon>Actinomycetes</taxon>
        <taxon>Mycobacteriales</taxon>
        <taxon>Corynebacteriaceae</taxon>
        <taxon>Corynebacterium</taxon>
    </lineage>
</organism>
<name>A0A2N0X6M6_9CORY</name>
<protein>
    <recommendedName>
        <fullName evidence="4">Peptidase S1 domain-containing protein</fullName>
    </recommendedName>
</protein>
<dbReference type="OrthoDB" id="4151186at2"/>
<gene>
    <name evidence="2" type="ORF">CXB45_07495</name>
</gene>
<accession>A0A2N0X6M6</accession>
<evidence type="ECO:0000313" key="3">
    <source>
        <dbReference type="Proteomes" id="UP000233249"/>
    </source>
</evidence>
<keyword evidence="1" id="KW-0732">Signal</keyword>
<dbReference type="EMBL" id="PJAF01000020">
    <property type="protein sequence ID" value="PKF68374.1"/>
    <property type="molecule type" value="Genomic_DNA"/>
</dbReference>
<sequence length="414" mass="44429">MRRRGYVAVAALVAGATAGLVAPATAAEVAPGAPMRFKDQNFDEIPIDVPLEIASPLSCSQGVPGTVTLPDGSQKNVMVSVAHCLHGIVDEDVDVAPEVYVPLQEGREVIGTRGRGEKFDYGPQRDPLDPETWVDPEAWDPRKNDPQDWATAELAEGVEMTRVADSVDQYGRRHGDPVVLTGVRDYRTLSEGEMTFDNLGQPICKDGQTTGRTCGVQLLRTRNGVWFAGLALPGDSGGVNFDPVTGEAVGVTSTAGWGLFGRAQPIDVALEEAYGIPDGQVNEYFTLPESTQAHTPMLTFSEDQSLQEQWWEENYPEAVIEPEPPQTMEEAHQVAYTNWSAGVGEVTLQTQDALTLLSEDPTQAGTVVNNAVDTAEYVGTLAQETAQAYGSTLENLLSAEDDAHNGEASQEAGL</sequence>
<dbReference type="SUPFAM" id="SSF50494">
    <property type="entry name" value="Trypsin-like serine proteases"/>
    <property type="match status" value="1"/>
</dbReference>
<evidence type="ECO:0008006" key="4">
    <source>
        <dbReference type="Google" id="ProtNLM"/>
    </source>
</evidence>
<dbReference type="RefSeq" id="WP_101173889.1">
    <property type="nucleotide sequence ID" value="NZ_JAKRKB010000004.1"/>
</dbReference>
<evidence type="ECO:0000313" key="2">
    <source>
        <dbReference type="EMBL" id="PKF68374.1"/>
    </source>
</evidence>
<feature type="signal peptide" evidence="1">
    <location>
        <begin position="1"/>
        <end position="26"/>
    </location>
</feature>
<evidence type="ECO:0000256" key="1">
    <source>
        <dbReference type="SAM" id="SignalP"/>
    </source>
</evidence>
<reference evidence="2 3" key="1">
    <citation type="submission" date="2017-12" db="EMBL/GenBank/DDBJ databases">
        <title>Corynebacterium mastitidis 16-1433 Genome.</title>
        <authorList>
            <person name="Gulvik C.A."/>
        </authorList>
    </citation>
    <scope>NUCLEOTIDE SEQUENCE [LARGE SCALE GENOMIC DNA]</scope>
    <source>
        <strain evidence="2 3">16-1433</strain>
    </source>
</reference>
<dbReference type="Proteomes" id="UP000233249">
    <property type="component" value="Unassembled WGS sequence"/>
</dbReference>
<feature type="chain" id="PRO_5014605684" description="Peptidase S1 domain-containing protein" evidence="1">
    <location>
        <begin position="27"/>
        <end position="414"/>
    </location>
</feature>